<feature type="domain" description="Mutator-like transposase" evidence="1">
    <location>
        <begin position="2"/>
        <end position="238"/>
    </location>
</feature>
<reference evidence="2 3" key="1">
    <citation type="journal article" date="2019" name="Sci. Rep.">
        <title>Orb-weaving spider Araneus ventricosus genome elucidates the spidroin gene catalogue.</title>
        <authorList>
            <person name="Kono N."/>
            <person name="Nakamura H."/>
            <person name="Ohtoshi R."/>
            <person name="Moran D.A.P."/>
            <person name="Shinohara A."/>
            <person name="Yoshida Y."/>
            <person name="Fujiwara M."/>
            <person name="Mori M."/>
            <person name="Tomita M."/>
            <person name="Arakawa K."/>
        </authorList>
    </citation>
    <scope>NUCLEOTIDE SEQUENCE [LARGE SCALE GENOMIC DNA]</scope>
</reference>
<protein>
    <recommendedName>
        <fullName evidence="1">Mutator-like transposase domain-containing protein</fullName>
    </recommendedName>
</protein>
<evidence type="ECO:0000313" key="3">
    <source>
        <dbReference type="Proteomes" id="UP000499080"/>
    </source>
</evidence>
<proteinExistence type="predicted"/>
<dbReference type="InterPro" id="IPR049012">
    <property type="entry name" value="Mutator_transp_dom"/>
</dbReference>
<name>A0A4Y2QVS1_ARAVE</name>
<dbReference type="AlphaFoldDB" id="A0A4Y2QVS1"/>
<accession>A0A4Y2QVS1</accession>
<dbReference type="Pfam" id="PF20700">
    <property type="entry name" value="Mutator"/>
    <property type="match status" value="1"/>
</dbReference>
<gene>
    <name evidence="2" type="ORF">AVEN_253386_1</name>
</gene>
<sequence length="252" mass="28782">MLSSLFANLMCKVCKTSSFRVVLGGRYGLSHKIKVECDVCKQLETETYTSQRMTKSDGTLRKTFDINMRVAQAFLGFGKGYLALEIFCMYTNMHLMSGRIFNRYKKFLLDSITYSSTKIIQKVRNKIRKEYGISYTHEFADIAVSFDGTWLTRGHTSQIGVGCVIDILTGYVIDYEVMSKHCTKCEYAKTNLGEKSAEYSIWYDGHKTSCSINHIGTSGAMEMAAAYKLWSRCEKMGLQQFFQTVMQKHLNI</sequence>
<evidence type="ECO:0000313" key="2">
    <source>
        <dbReference type="EMBL" id="GBN67411.1"/>
    </source>
</evidence>
<dbReference type="EMBL" id="BGPR01014955">
    <property type="protein sequence ID" value="GBN67411.1"/>
    <property type="molecule type" value="Genomic_DNA"/>
</dbReference>
<dbReference type="Proteomes" id="UP000499080">
    <property type="component" value="Unassembled WGS sequence"/>
</dbReference>
<comment type="caution">
    <text evidence="2">The sequence shown here is derived from an EMBL/GenBank/DDBJ whole genome shotgun (WGS) entry which is preliminary data.</text>
</comment>
<dbReference type="OrthoDB" id="6509901at2759"/>
<organism evidence="2 3">
    <name type="scientific">Araneus ventricosus</name>
    <name type="common">Orbweaver spider</name>
    <name type="synonym">Epeira ventricosa</name>
    <dbReference type="NCBI Taxonomy" id="182803"/>
    <lineage>
        <taxon>Eukaryota</taxon>
        <taxon>Metazoa</taxon>
        <taxon>Ecdysozoa</taxon>
        <taxon>Arthropoda</taxon>
        <taxon>Chelicerata</taxon>
        <taxon>Arachnida</taxon>
        <taxon>Araneae</taxon>
        <taxon>Araneomorphae</taxon>
        <taxon>Entelegynae</taxon>
        <taxon>Araneoidea</taxon>
        <taxon>Araneidae</taxon>
        <taxon>Araneus</taxon>
    </lineage>
</organism>
<keyword evidence="3" id="KW-1185">Reference proteome</keyword>
<evidence type="ECO:0000259" key="1">
    <source>
        <dbReference type="Pfam" id="PF20700"/>
    </source>
</evidence>